<feature type="domain" description="Dynamin-type G" evidence="5">
    <location>
        <begin position="57"/>
        <end position="350"/>
    </location>
</feature>
<dbReference type="PROSITE" id="PS51718">
    <property type="entry name" value="G_DYNAMIN_2"/>
    <property type="match status" value="1"/>
</dbReference>
<evidence type="ECO:0000256" key="1">
    <source>
        <dbReference type="ARBA" id="ARBA00022741"/>
    </source>
</evidence>
<dbReference type="GO" id="GO:0008017">
    <property type="term" value="F:microtubule binding"/>
    <property type="evidence" value="ECO:0007669"/>
    <property type="project" value="TreeGrafter"/>
</dbReference>
<protein>
    <recommendedName>
        <fullName evidence="8">GED domain-containing protein</fullName>
    </recommendedName>
</protein>
<dbReference type="GO" id="GO:0048312">
    <property type="term" value="P:intracellular distribution of mitochondria"/>
    <property type="evidence" value="ECO:0007669"/>
    <property type="project" value="TreeGrafter"/>
</dbReference>
<accession>A0AAV9NIM9</accession>
<keyword evidence="7" id="KW-1185">Reference proteome</keyword>
<comment type="caution">
    <text evidence="6">The sequence shown here is derived from an EMBL/GenBank/DDBJ whole genome shotgun (WGS) entry which is preliminary data.</text>
</comment>
<dbReference type="Pfam" id="PF01031">
    <property type="entry name" value="Dynamin_M"/>
    <property type="match status" value="1"/>
</dbReference>
<evidence type="ECO:0008006" key="8">
    <source>
        <dbReference type="Google" id="ProtNLM"/>
    </source>
</evidence>
<dbReference type="GO" id="GO:0005874">
    <property type="term" value="C:microtubule"/>
    <property type="evidence" value="ECO:0007669"/>
    <property type="project" value="TreeGrafter"/>
</dbReference>
<keyword evidence="1" id="KW-0547">Nucleotide-binding</keyword>
<dbReference type="GO" id="GO:0003924">
    <property type="term" value="F:GTPase activity"/>
    <property type="evidence" value="ECO:0007669"/>
    <property type="project" value="InterPro"/>
</dbReference>
<dbReference type="PRINTS" id="PR00195">
    <property type="entry name" value="DYNAMIN"/>
</dbReference>
<dbReference type="InterPro" id="IPR000375">
    <property type="entry name" value="Dynamin_stalk"/>
</dbReference>
<dbReference type="GO" id="GO:0000266">
    <property type="term" value="P:mitochondrial fission"/>
    <property type="evidence" value="ECO:0007669"/>
    <property type="project" value="TreeGrafter"/>
</dbReference>
<dbReference type="InterPro" id="IPR045063">
    <property type="entry name" value="Dynamin_N"/>
</dbReference>
<dbReference type="SUPFAM" id="SSF52540">
    <property type="entry name" value="P-loop containing nucleoside triphosphate hydrolases"/>
    <property type="match status" value="1"/>
</dbReference>
<evidence type="ECO:0000256" key="3">
    <source>
        <dbReference type="SAM" id="Coils"/>
    </source>
</evidence>
<dbReference type="InterPro" id="IPR001401">
    <property type="entry name" value="Dynamin_GTPase"/>
</dbReference>
<sequence>MAHLNRQNPMRNLTAVPGLGTSRAKTATSGLLSLQSTAERSLLDAIDQARSHDVNHELDLPQLVVCGSQSSGKSSTLEGFSGYSFPRGESTCTRFVTEIQFRRDPVRSVKVSIIDKTNTRQHVGSESITWSKTEQDLDPKDLPRLIEEAKIRMGISNNNSSFSRDILRVQISGPDHCPLTLVDLPGIIESHSKNKQNVDLIKSVVDEWITQKRSIILVVVDARNDAETQGILSRAREVDPHGERTFGIITKPDLALPNSKQERYWIRHAQNLPPTMVEFGFKKGWHVLMNRGFQDVEQETSSKDRDDKEYEFFTDSSKNWHEVDSAYWGVEALRRRLSRLLYEHTRTQLPQVQRDILAKLEEKYAHLERLEDKTKKPERIWADFQRGRMSLLRLVTVGVDGKYNDAFFSDIHGSPALYLRSRLEEQYEDFQREMIEESSDITMPSKDGTLPLDNSHLVEQVRKVMQETRGEELPGHFDPQRLDLLFWRHSNGWNSIASKHLDIAHQHCVQFLDEVIHNHLQDQVPGLPKQVGSTIVADIRKSLKKLKSDAKVELQKLETDRRRSTKTLNHTFLRISQENKHKKLQRMFNRAQHVEENTSSDPNTRKPRMTPSYISKIAGQEDLATENAETIAEDMLAFLRVSREVFIDNVVIQVIERHLLADLHSLFCGDFGIDEGTFRSMLQDEDYQAIEDEKQALEGEVKALQACYDALR</sequence>
<keyword evidence="3" id="KW-0175">Coiled coil</keyword>
<dbReference type="Gene3D" id="3.40.50.300">
    <property type="entry name" value="P-loop containing nucleotide triphosphate hydrolases"/>
    <property type="match status" value="1"/>
</dbReference>
<dbReference type="PANTHER" id="PTHR11566:SF21">
    <property type="entry name" value="DYNAMIN RELATED PROTEIN 1, ISOFORM A"/>
    <property type="match status" value="1"/>
</dbReference>
<dbReference type="PROSITE" id="PS51388">
    <property type="entry name" value="GED"/>
    <property type="match status" value="1"/>
</dbReference>
<dbReference type="Pfam" id="PF00350">
    <property type="entry name" value="Dynamin_N"/>
    <property type="match status" value="1"/>
</dbReference>
<dbReference type="EMBL" id="JAVRRD010000005">
    <property type="protein sequence ID" value="KAK5058587.1"/>
    <property type="molecule type" value="Genomic_DNA"/>
</dbReference>
<dbReference type="GeneID" id="89979005"/>
<dbReference type="Proteomes" id="UP001358417">
    <property type="component" value="Unassembled WGS sequence"/>
</dbReference>
<evidence type="ECO:0000259" key="5">
    <source>
        <dbReference type="PROSITE" id="PS51718"/>
    </source>
</evidence>
<organism evidence="6 7">
    <name type="scientific">Exophiala bonariae</name>
    <dbReference type="NCBI Taxonomy" id="1690606"/>
    <lineage>
        <taxon>Eukaryota</taxon>
        <taxon>Fungi</taxon>
        <taxon>Dikarya</taxon>
        <taxon>Ascomycota</taxon>
        <taxon>Pezizomycotina</taxon>
        <taxon>Eurotiomycetes</taxon>
        <taxon>Chaetothyriomycetidae</taxon>
        <taxon>Chaetothyriales</taxon>
        <taxon>Herpotrichiellaceae</taxon>
        <taxon>Exophiala</taxon>
    </lineage>
</organism>
<dbReference type="PANTHER" id="PTHR11566">
    <property type="entry name" value="DYNAMIN"/>
    <property type="match status" value="1"/>
</dbReference>
<dbReference type="InterPro" id="IPR027417">
    <property type="entry name" value="P-loop_NTPase"/>
</dbReference>
<reference evidence="6 7" key="1">
    <citation type="submission" date="2023-08" db="EMBL/GenBank/DDBJ databases">
        <title>Black Yeasts Isolated from many extreme environments.</title>
        <authorList>
            <person name="Coleine C."/>
            <person name="Stajich J.E."/>
            <person name="Selbmann L."/>
        </authorList>
    </citation>
    <scope>NUCLEOTIDE SEQUENCE [LARGE SCALE GENOMIC DNA]</scope>
    <source>
        <strain evidence="6 7">CCFEE 5792</strain>
    </source>
</reference>
<dbReference type="GO" id="GO:0016020">
    <property type="term" value="C:membrane"/>
    <property type="evidence" value="ECO:0007669"/>
    <property type="project" value="TreeGrafter"/>
</dbReference>
<dbReference type="InterPro" id="IPR022812">
    <property type="entry name" value="Dynamin"/>
</dbReference>
<evidence type="ECO:0000259" key="4">
    <source>
        <dbReference type="PROSITE" id="PS51388"/>
    </source>
</evidence>
<keyword evidence="2" id="KW-0342">GTP-binding</keyword>
<dbReference type="GO" id="GO:0016559">
    <property type="term" value="P:peroxisome fission"/>
    <property type="evidence" value="ECO:0007669"/>
    <property type="project" value="TreeGrafter"/>
</dbReference>
<evidence type="ECO:0000256" key="2">
    <source>
        <dbReference type="ARBA" id="ARBA00023134"/>
    </source>
</evidence>
<evidence type="ECO:0000313" key="6">
    <source>
        <dbReference type="EMBL" id="KAK5058587.1"/>
    </source>
</evidence>
<name>A0AAV9NIM9_9EURO</name>
<feature type="domain" description="GED" evidence="4">
    <location>
        <begin position="628"/>
        <end position="712"/>
    </location>
</feature>
<dbReference type="AlphaFoldDB" id="A0AAV9NIM9"/>
<dbReference type="InterPro" id="IPR030381">
    <property type="entry name" value="G_DYNAMIN_dom"/>
</dbReference>
<dbReference type="CDD" id="cd08771">
    <property type="entry name" value="DLP_1"/>
    <property type="match status" value="1"/>
</dbReference>
<evidence type="ECO:0000313" key="7">
    <source>
        <dbReference type="Proteomes" id="UP001358417"/>
    </source>
</evidence>
<dbReference type="GO" id="GO:0006897">
    <property type="term" value="P:endocytosis"/>
    <property type="evidence" value="ECO:0007669"/>
    <property type="project" value="TreeGrafter"/>
</dbReference>
<dbReference type="GO" id="GO:0005739">
    <property type="term" value="C:mitochondrion"/>
    <property type="evidence" value="ECO:0007669"/>
    <property type="project" value="TreeGrafter"/>
</dbReference>
<dbReference type="GO" id="GO:0005525">
    <property type="term" value="F:GTP binding"/>
    <property type="evidence" value="ECO:0007669"/>
    <property type="project" value="InterPro"/>
</dbReference>
<gene>
    <name evidence="6" type="ORF">LTR84_010850</name>
</gene>
<dbReference type="Gene3D" id="1.20.120.1240">
    <property type="entry name" value="Dynamin, middle domain"/>
    <property type="match status" value="1"/>
</dbReference>
<dbReference type="InterPro" id="IPR020850">
    <property type="entry name" value="GED_dom"/>
</dbReference>
<proteinExistence type="predicted"/>
<feature type="coiled-coil region" evidence="3">
    <location>
        <begin position="540"/>
        <end position="567"/>
    </location>
</feature>
<dbReference type="SMART" id="SM00053">
    <property type="entry name" value="DYNc"/>
    <property type="match status" value="1"/>
</dbReference>
<dbReference type="RefSeq" id="XP_064709110.1">
    <property type="nucleotide sequence ID" value="XM_064854384.1"/>
</dbReference>